<evidence type="ECO:0000313" key="1">
    <source>
        <dbReference type="EMBL" id="GBP50069.1"/>
    </source>
</evidence>
<comment type="caution">
    <text evidence="1">The sequence shown here is derived from an EMBL/GenBank/DDBJ whole genome shotgun (WGS) entry which is preliminary data.</text>
</comment>
<gene>
    <name evidence="1" type="ORF">EVAR_39647_1</name>
</gene>
<organism evidence="1 2">
    <name type="scientific">Eumeta variegata</name>
    <name type="common">Bagworm moth</name>
    <name type="synonym">Eumeta japonica</name>
    <dbReference type="NCBI Taxonomy" id="151549"/>
    <lineage>
        <taxon>Eukaryota</taxon>
        <taxon>Metazoa</taxon>
        <taxon>Ecdysozoa</taxon>
        <taxon>Arthropoda</taxon>
        <taxon>Hexapoda</taxon>
        <taxon>Insecta</taxon>
        <taxon>Pterygota</taxon>
        <taxon>Neoptera</taxon>
        <taxon>Endopterygota</taxon>
        <taxon>Lepidoptera</taxon>
        <taxon>Glossata</taxon>
        <taxon>Ditrysia</taxon>
        <taxon>Tineoidea</taxon>
        <taxon>Psychidae</taxon>
        <taxon>Oiketicinae</taxon>
        <taxon>Eumeta</taxon>
    </lineage>
</organism>
<protein>
    <submittedName>
        <fullName evidence="1">Uncharacterized protein</fullName>
    </submittedName>
</protein>
<keyword evidence="2" id="KW-1185">Reference proteome</keyword>
<accession>A0A4C1WI82</accession>
<dbReference type="InterPro" id="IPR005312">
    <property type="entry name" value="DUF1759"/>
</dbReference>
<name>A0A4C1WI82_EUMVA</name>
<dbReference type="Pfam" id="PF03564">
    <property type="entry name" value="DUF1759"/>
    <property type="match status" value="1"/>
</dbReference>
<proteinExistence type="predicted"/>
<evidence type="ECO:0000313" key="2">
    <source>
        <dbReference type="Proteomes" id="UP000299102"/>
    </source>
</evidence>
<dbReference type="AlphaFoldDB" id="A0A4C1WI82"/>
<dbReference type="EMBL" id="BGZK01000557">
    <property type="protein sequence ID" value="GBP50069.1"/>
    <property type="molecule type" value="Genomic_DNA"/>
</dbReference>
<dbReference type="Proteomes" id="UP000299102">
    <property type="component" value="Unassembled WGS sequence"/>
</dbReference>
<reference evidence="1 2" key="1">
    <citation type="journal article" date="2019" name="Commun. Biol.">
        <title>The bagworm genome reveals a unique fibroin gene that provides high tensile strength.</title>
        <authorList>
            <person name="Kono N."/>
            <person name="Nakamura H."/>
            <person name="Ohtoshi R."/>
            <person name="Tomita M."/>
            <person name="Numata K."/>
            <person name="Arakawa K."/>
        </authorList>
    </citation>
    <scope>NUCLEOTIDE SEQUENCE [LARGE SCALE GENOMIC DNA]</scope>
</reference>
<sequence>MYIVPSEKIDQEPALQKKIAVTHNFACTVSRIDSSNRIRIVFRIRKLTDERGFMRDVMQTCLRAHRRKHVCGSENKTVPLYDCGPERLDTWDEKSEDGRHQDWLSFINKFESLVSKYIRGLNSLQVKDLHICCSCLSAEPRALVQYLNIGDDSYLTARDSLQCRYQNTRRLETRSISEILNLPNVAGVRSRLLMDFLDPLSMATTESLEVGTSVGEWSYILCDG</sequence>
<dbReference type="OrthoDB" id="5984724at2759"/>